<evidence type="ECO:0000313" key="2">
    <source>
        <dbReference type="EMBL" id="GAL62954.1"/>
    </source>
</evidence>
<sequence>MKTNFIILLILLLTVSVGNAQSVDSENVAVKISEIVSVEDTEKQVTVDTVDEDNTLIDTVEFEAILARTTSDIRSYLNRERNISNIGLLFPTIEKRVKA</sequence>
<dbReference type="OrthoDB" id="1454212at2"/>
<feature type="chain" id="PRO_5001867574" description="TonB-dependent receptor" evidence="1">
    <location>
        <begin position="21"/>
        <end position="99"/>
    </location>
</feature>
<reference evidence="2 3" key="1">
    <citation type="journal article" date="2014" name="Genome Announc.">
        <title>Draft Genome Sequences of Marine Flavobacterium Algibacter lectus Strains SS8 and NR4.</title>
        <authorList>
            <person name="Takatani N."/>
            <person name="Nakanishi M."/>
            <person name="Meirelles P."/>
            <person name="Mino S."/>
            <person name="Suda W."/>
            <person name="Oshima K."/>
            <person name="Hattori M."/>
            <person name="Ohkuma M."/>
            <person name="Hosokawa M."/>
            <person name="Miyashita K."/>
            <person name="Thompson F.L."/>
            <person name="Niwa A."/>
            <person name="Sawabe T."/>
            <person name="Sawabe T."/>
        </authorList>
    </citation>
    <scope>NUCLEOTIDE SEQUENCE [LARGE SCALE GENOMIC DNA]</scope>
    <source>
        <strain evidence="2 3">JCM 19300</strain>
    </source>
</reference>
<name>A0A090VHZ7_9FLAO</name>
<evidence type="ECO:0008006" key="4">
    <source>
        <dbReference type="Google" id="ProtNLM"/>
    </source>
</evidence>
<evidence type="ECO:0000256" key="1">
    <source>
        <dbReference type="SAM" id="SignalP"/>
    </source>
</evidence>
<dbReference type="RefSeq" id="WP_042504763.1">
    <property type="nucleotide sequence ID" value="NZ_BBNQ01000009.1"/>
</dbReference>
<dbReference type="AlphaFoldDB" id="A0A090VHZ7"/>
<organism evidence="2 3">
    <name type="scientific">Algibacter lectus</name>
    <dbReference type="NCBI Taxonomy" id="221126"/>
    <lineage>
        <taxon>Bacteria</taxon>
        <taxon>Pseudomonadati</taxon>
        <taxon>Bacteroidota</taxon>
        <taxon>Flavobacteriia</taxon>
        <taxon>Flavobacteriales</taxon>
        <taxon>Flavobacteriaceae</taxon>
        <taxon>Algibacter</taxon>
    </lineage>
</organism>
<comment type="caution">
    <text evidence="2">The sequence shown here is derived from an EMBL/GenBank/DDBJ whole genome shotgun (WGS) entry which is preliminary data.</text>
</comment>
<proteinExistence type="predicted"/>
<keyword evidence="1" id="KW-0732">Signal</keyword>
<accession>A0A090VHZ7</accession>
<protein>
    <recommendedName>
        <fullName evidence="4">TonB-dependent receptor</fullName>
    </recommendedName>
</protein>
<gene>
    <name evidence="2" type="ORF">JCM19300_972</name>
</gene>
<dbReference type="Proteomes" id="UP000029644">
    <property type="component" value="Unassembled WGS sequence"/>
</dbReference>
<dbReference type="EMBL" id="BBNQ01000009">
    <property type="protein sequence ID" value="GAL62954.1"/>
    <property type="molecule type" value="Genomic_DNA"/>
</dbReference>
<evidence type="ECO:0000313" key="3">
    <source>
        <dbReference type="Proteomes" id="UP000029644"/>
    </source>
</evidence>
<feature type="signal peptide" evidence="1">
    <location>
        <begin position="1"/>
        <end position="20"/>
    </location>
</feature>